<reference evidence="2" key="1">
    <citation type="submission" date="2017-02" db="EMBL/GenBank/DDBJ databases">
        <authorList>
            <person name="Varghese N."/>
            <person name="Submissions S."/>
        </authorList>
    </citation>
    <scope>NUCLEOTIDE SEQUENCE [LARGE SCALE GENOMIC DNA]</scope>
    <source>
        <strain evidence="2">DSM 22720</strain>
    </source>
</reference>
<evidence type="ECO:0000313" key="1">
    <source>
        <dbReference type="EMBL" id="SKA45866.1"/>
    </source>
</evidence>
<name>A0A1T4TZH5_9GAMM</name>
<dbReference type="EMBL" id="FUXU01000003">
    <property type="protein sequence ID" value="SKA45866.1"/>
    <property type="molecule type" value="Genomic_DNA"/>
</dbReference>
<keyword evidence="2" id="KW-1185">Reference proteome</keyword>
<gene>
    <name evidence="1" type="ORF">SAMN02745132_00448</name>
</gene>
<dbReference type="PANTHER" id="PTHR30613:SF1">
    <property type="entry name" value="DUF1479 DOMAIN PROTEIN (AFU_ORTHOLOGUE AFUA_5G09280)"/>
    <property type="match status" value="1"/>
</dbReference>
<accession>A0A1T4TZH5</accession>
<dbReference type="Pfam" id="PF07350">
    <property type="entry name" value="Gig2-like"/>
    <property type="match status" value="1"/>
</dbReference>
<dbReference type="SUPFAM" id="SSF51197">
    <property type="entry name" value="Clavaminate synthase-like"/>
    <property type="match status" value="1"/>
</dbReference>
<dbReference type="InterPro" id="IPR010856">
    <property type="entry name" value="Gig2-like"/>
</dbReference>
<dbReference type="Gene3D" id="2.60.120.330">
    <property type="entry name" value="B-lactam Antibiotic, Isopenicillin N Synthase, Chain"/>
    <property type="match status" value="1"/>
</dbReference>
<protein>
    <submittedName>
        <fullName evidence="1">Uncharacterized protein</fullName>
    </submittedName>
</protein>
<dbReference type="Proteomes" id="UP000190162">
    <property type="component" value="Unassembled WGS sequence"/>
</dbReference>
<dbReference type="AlphaFoldDB" id="A0A1T4TZH5"/>
<proteinExistence type="predicted"/>
<organism evidence="1 2">
    <name type="scientific">Enterovibrio nigricans DSM 22720</name>
    <dbReference type="NCBI Taxonomy" id="1121868"/>
    <lineage>
        <taxon>Bacteria</taxon>
        <taxon>Pseudomonadati</taxon>
        <taxon>Pseudomonadota</taxon>
        <taxon>Gammaproteobacteria</taxon>
        <taxon>Vibrionales</taxon>
        <taxon>Vibrionaceae</taxon>
        <taxon>Enterovibrio</taxon>
    </lineage>
</organism>
<dbReference type="InterPro" id="IPR027443">
    <property type="entry name" value="IPNS-like_sf"/>
</dbReference>
<evidence type="ECO:0000313" key="2">
    <source>
        <dbReference type="Proteomes" id="UP000190162"/>
    </source>
</evidence>
<dbReference type="PANTHER" id="PTHR30613">
    <property type="entry name" value="UNCHARACTERIZED PROTEIN YBIU-RELATED"/>
    <property type="match status" value="1"/>
</dbReference>
<sequence length="164" mass="18887">MALSMENLPKQVQDFKKALKTKVPDYSRRFEQIEEAMEKEVLRIQQEERLGSAIPQFAFSDIAENGFDEAQKQQVLRAGGCIIRGTLPAADVTAHNEKLSRYIVENGYYEHTPTVEDNYFSQLNSDKPQLFGIYWSQAQIWARQHPNMATTPSSPESFVDVERW</sequence>
<dbReference type="RefSeq" id="WP_244556478.1">
    <property type="nucleotide sequence ID" value="NZ_FUXU01000003.1"/>
</dbReference>